<sequence length="49" mass="5651">MFSACEPYFAVACARTIVLEMAFVQSTAWRQERELTFQGGIAHLLLRRM</sequence>
<reference evidence="1 2" key="1">
    <citation type="submission" date="2018-05" db="EMBL/GenBank/DDBJ databases">
        <title>A metagenomic window into the 2 km-deep terrestrial subsurface aquifer revealed taxonomically and functionally diverse microbial community comprising novel uncultured bacterial lineages.</title>
        <authorList>
            <person name="Kadnikov V.V."/>
            <person name="Mardanov A.V."/>
            <person name="Beletsky A.V."/>
            <person name="Banks D."/>
            <person name="Pimenov N.V."/>
            <person name="Frank Y.A."/>
            <person name="Karnachuk O.V."/>
            <person name="Ravin N.V."/>
        </authorList>
    </citation>
    <scope>NUCLEOTIDE SEQUENCE [LARGE SCALE GENOMIC DNA]</scope>
    <source>
        <strain evidence="1">BY</strain>
    </source>
</reference>
<evidence type="ECO:0000313" key="2">
    <source>
        <dbReference type="Proteomes" id="UP000262583"/>
    </source>
</evidence>
<name>A0A2Z4Y9M8_SUMC1</name>
<dbReference type="EMBL" id="CP030759">
    <property type="protein sequence ID" value="AXA37362.1"/>
    <property type="molecule type" value="Genomic_DNA"/>
</dbReference>
<protein>
    <submittedName>
        <fullName evidence="1">Uncharacterized protein</fullName>
    </submittedName>
</protein>
<dbReference type="KEGG" id="schv:BRCON_2620"/>
<gene>
    <name evidence="1" type="ORF">BRCON_2620</name>
</gene>
<accession>A0A2Z4Y9M8</accession>
<proteinExistence type="predicted"/>
<organism evidence="1 2">
    <name type="scientific">Sumerlaea chitinivorans</name>
    <dbReference type="NCBI Taxonomy" id="2250252"/>
    <lineage>
        <taxon>Bacteria</taxon>
        <taxon>Candidatus Sumerlaeota</taxon>
        <taxon>Candidatus Sumerlaeia</taxon>
        <taxon>Candidatus Sumerlaeales</taxon>
        <taxon>Candidatus Sumerlaeaceae</taxon>
        <taxon>Candidatus Sumerlaea</taxon>
    </lineage>
</organism>
<dbReference type="AlphaFoldDB" id="A0A2Z4Y9M8"/>
<dbReference type="Proteomes" id="UP000262583">
    <property type="component" value="Chromosome"/>
</dbReference>
<evidence type="ECO:0000313" key="1">
    <source>
        <dbReference type="EMBL" id="AXA37362.1"/>
    </source>
</evidence>